<reference evidence="1 2" key="1">
    <citation type="journal article" date="2018" name="Sci. Rep.">
        <title>Genomic signatures of local adaptation to the degree of environmental predictability in rotifers.</title>
        <authorList>
            <person name="Franch-Gras L."/>
            <person name="Hahn C."/>
            <person name="Garcia-Roger E.M."/>
            <person name="Carmona M.J."/>
            <person name="Serra M."/>
            <person name="Gomez A."/>
        </authorList>
    </citation>
    <scope>NUCLEOTIDE SEQUENCE [LARGE SCALE GENOMIC DNA]</scope>
    <source>
        <strain evidence="1">HYR1</strain>
    </source>
</reference>
<name>A0A3M7RK22_BRAPC</name>
<accession>A0A3M7RK22</accession>
<gene>
    <name evidence="1" type="ORF">BpHYR1_043938</name>
</gene>
<comment type="caution">
    <text evidence="1">The sequence shown here is derived from an EMBL/GenBank/DDBJ whole genome shotgun (WGS) entry which is preliminary data.</text>
</comment>
<sequence>MKSKTKNLLNAGGCGPLLLTMLDFVFHFSAISRFQSLSTNETKKYNERMKREWISVFDNTQTWFWNKIIIIGGERCGVGFEAGAETRGPGPAGLA</sequence>
<proteinExistence type="predicted"/>
<dbReference type="AlphaFoldDB" id="A0A3M7RK22"/>
<dbReference type="EMBL" id="REGN01003226">
    <property type="protein sequence ID" value="RNA23747.1"/>
    <property type="molecule type" value="Genomic_DNA"/>
</dbReference>
<dbReference type="Proteomes" id="UP000276133">
    <property type="component" value="Unassembled WGS sequence"/>
</dbReference>
<keyword evidence="2" id="KW-1185">Reference proteome</keyword>
<organism evidence="1 2">
    <name type="scientific">Brachionus plicatilis</name>
    <name type="common">Marine rotifer</name>
    <name type="synonym">Brachionus muelleri</name>
    <dbReference type="NCBI Taxonomy" id="10195"/>
    <lineage>
        <taxon>Eukaryota</taxon>
        <taxon>Metazoa</taxon>
        <taxon>Spiralia</taxon>
        <taxon>Gnathifera</taxon>
        <taxon>Rotifera</taxon>
        <taxon>Eurotatoria</taxon>
        <taxon>Monogononta</taxon>
        <taxon>Pseudotrocha</taxon>
        <taxon>Ploima</taxon>
        <taxon>Brachionidae</taxon>
        <taxon>Brachionus</taxon>
    </lineage>
</organism>
<evidence type="ECO:0000313" key="1">
    <source>
        <dbReference type="EMBL" id="RNA23747.1"/>
    </source>
</evidence>
<evidence type="ECO:0000313" key="2">
    <source>
        <dbReference type="Proteomes" id="UP000276133"/>
    </source>
</evidence>
<protein>
    <submittedName>
        <fullName evidence="1">Uncharacterized protein</fullName>
    </submittedName>
</protein>